<dbReference type="InterPro" id="IPR027417">
    <property type="entry name" value="P-loop_NTPase"/>
</dbReference>
<evidence type="ECO:0000259" key="11">
    <source>
        <dbReference type="Pfam" id="PF13807"/>
    </source>
</evidence>
<evidence type="ECO:0000259" key="10">
    <source>
        <dbReference type="Pfam" id="PF02706"/>
    </source>
</evidence>
<dbReference type="InterPro" id="IPR032807">
    <property type="entry name" value="GNVR"/>
</dbReference>
<sequence>MTEKGLFQFQPEASEEIDLKALLFKYMRYWYLFLMGAVIGLGMAFLYLRYTTPQYSIKSKVLIRDDKKGGDLLGNSAFGELDMFKSTKNIDNEIEVLTAVSLMQRVLTELSLQTSYYKPGNIRDVELYGEELPLKVIVSKLDSAAYGKSIVLHVKDNNSFEIEEENEAVVSEHQFGQEIQKAYGTFTVVAAAGASSPSSPKNIVVQFIDIRKLANAYNSRLSIEPVNKNASVLMISLVEPVRKKGKDIINKLVEVYNKEAVEDKNLVASNTIQFIDERLTFLTTELSDVEKDVEKYKRQNELTDVSSEAKMFVERASEYNKQLAEFEIQLEVLNSIEKYLRGKGQQYQLVPSTLSIQDPTLLGLIAKFNELQLERERMLRTTQANNLLIQNINDQLANLQVNILENLQNIKRGLVITRDNLKTSMASFESRIQQVPLIERELLEIQRQQGIKQGLYLYLLQKREESAVSLAAAVSNSRVLDPAMVGDEPVKPKKMLVYLLGLMMGLGLPFAWIFVRDLLNDRVQEKKEVEQATKIPILGEVAHNKTGYAVAVTQDNRSPVAEMFRLIRTNLQFATAGKENKVLLVTSSMSGEGKTFFSINIGASLVLTGKKVVILGFDLRKPRLLQELGIPEGPGITDYLISDKLSVDDIVKPSTDVPGLYVVGSGPVPPNPAELMMSPKVGQLLQLLKGNFDHVIIDTAPVGQVADAFTLAPHIDSSIYIVRYGYTHKSQLEIIDDVYKHKKLQHPMLVLNDAQMGNNYGYGYGYGEKPKNSKKRGAVAIL</sequence>
<dbReference type="PANTHER" id="PTHR32309:SF13">
    <property type="entry name" value="FERRIC ENTEROBACTIN TRANSPORT PROTEIN FEPE"/>
    <property type="match status" value="1"/>
</dbReference>
<reference evidence="13" key="1">
    <citation type="submission" date="2018-08" db="EMBL/GenBank/DDBJ databases">
        <authorList>
            <person name="Liu Z.-W."/>
            <person name="Du Z.-J."/>
        </authorList>
    </citation>
    <scope>NUCLEOTIDE SEQUENCE [LARGE SCALE GENOMIC DNA]</scope>
    <source>
        <strain evidence="13">H4X</strain>
    </source>
</reference>
<evidence type="ECO:0000256" key="7">
    <source>
        <dbReference type="ARBA" id="ARBA00023136"/>
    </source>
</evidence>
<dbReference type="InterPro" id="IPR005702">
    <property type="entry name" value="Wzc-like_C"/>
</dbReference>
<evidence type="ECO:0000313" key="13">
    <source>
        <dbReference type="Proteomes" id="UP000256708"/>
    </source>
</evidence>
<dbReference type="OrthoDB" id="9794577at2"/>
<feature type="coiled-coil region" evidence="8">
    <location>
        <begin position="279"/>
        <end position="336"/>
    </location>
</feature>
<dbReference type="Gene3D" id="3.40.50.300">
    <property type="entry name" value="P-loop containing nucleotide triphosphate hydrolases"/>
    <property type="match status" value="1"/>
</dbReference>
<organism evidence="12 13">
    <name type="scientific">Pontibacter diazotrophicus</name>
    <dbReference type="NCBI Taxonomy" id="1400979"/>
    <lineage>
        <taxon>Bacteria</taxon>
        <taxon>Pseudomonadati</taxon>
        <taxon>Bacteroidota</taxon>
        <taxon>Cytophagia</taxon>
        <taxon>Cytophagales</taxon>
        <taxon>Hymenobacteraceae</taxon>
        <taxon>Pontibacter</taxon>
    </lineage>
</organism>
<comment type="caution">
    <text evidence="12">The sequence shown here is derived from an EMBL/GenBank/DDBJ whole genome shotgun (WGS) entry which is preliminary data.</text>
</comment>
<evidence type="ECO:0000256" key="2">
    <source>
        <dbReference type="ARBA" id="ARBA00022475"/>
    </source>
</evidence>
<dbReference type="SUPFAM" id="SSF52540">
    <property type="entry name" value="P-loop containing nucleoside triphosphate hydrolases"/>
    <property type="match status" value="1"/>
</dbReference>
<dbReference type="NCBIfam" id="TIGR01007">
    <property type="entry name" value="eps_fam"/>
    <property type="match status" value="1"/>
</dbReference>
<evidence type="ECO:0000256" key="4">
    <source>
        <dbReference type="ARBA" id="ARBA00022741"/>
    </source>
</evidence>
<evidence type="ECO:0000256" key="8">
    <source>
        <dbReference type="SAM" id="Coils"/>
    </source>
</evidence>
<keyword evidence="4" id="KW-0547">Nucleotide-binding</keyword>
<dbReference type="PANTHER" id="PTHR32309">
    <property type="entry name" value="TYROSINE-PROTEIN KINASE"/>
    <property type="match status" value="1"/>
</dbReference>
<dbReference type="GO" id="GO:0005524">
    <property type="term" value="F:ATP binding"/>
    <property type="evidence" value="ECO:0007669"/>
    <property type="project" value="UniProtKB-KW"/>
</dbReference>
<evidence type="ECO:0000256" key="5">
    <source>
        <dbReference type="ARBA" id="ARBA00022840"/>
    </source>
</evidence>
<accession>A0A3D8L114</accession>
<dbReference type="InterPro" id="IPR050445">
    <property type="entry name" value="Bact_polysacc_biosynth/exp"/>
</dbReference>
<dbReference type="AlphaFoldDB" id="A0A3D8L114"/>
<feature type="transmembrane region" description="Helical" evidence="9">
    <location>
        <begin position="496"/>
        <end position="515"/>
    </location>
</feature>
<keyword evidence="5" id="KW-0067">ATP-binding</keyword>
<comment type="subcellular location">
    <subcellularLocation>
        <location evidence="1">Cell membrane</location>
        <topology evidence="1">Multi-pass membrane protein</topology>
    </subcellularLocation>
</comment>
<feature type="domain" description="Polysaccharide chain length determinant N-terminal" evidence="10">
    <location>
        <begin position="15"/>
        <end position="110"/>
    </location>
</feature>
<protein>
    <submittedName>
        <fullName evidence="12">Capsular biosynthesis protein</fullName>
    </submittedName>
</protein>
<feature type="transmembrane region" description="Helical" evidence="9">
    <location>
        <begin position="29"/>
        <end position="48"/>
    </location>
</feature>
<keyword evidence="7 9" id="KW-0472">Membrane</keyword>
<dbReference type="RefSeq" id="WP_115568399.1">
    <property type="nucleotide sequence ID" value="NZ_QRGR01000046.1"/>
</dbReference>
<dbReference type="Pfam" id="PF02706">
    <property type="entry name" value="Wzz"/>
    <property type="match status" value="1"/>
</dbReference>
<keyword evidence="6 9" id="KW-1133">Transmembrane helix</keyword>
<evidence type="ECO:0000256" key="3">
    <source>
        <dbReference type="ARBA" id="ARBA00022692"/>
    </source>
</evidence>
<proteinExistence type="predicted"/>
<dbReference type="CDD" id="cd05387">
    <property type="entry name" value="BY-kinase"/>
    <property type="match status" value="1"/>
</dbReference>
<dbReference type="GO" id="GO:0005886">
    <property type="term" value="C:plasma membrane"/>
    <property type="evidence" value="ECO:0007669"/>
    <property type="project" value="UniProtKB-SubCell"/>
</dbReference>
<evidence type="ECO:0000313" key="12">
    <source>
        <dbReference type="EMBL" id="RDV11100.1"/>
    </source>
</evidence>
<dbReference type="InterPro" id="IPR003856">
    <property type="entry name" value="LPS_length_determ_N"/>
</dbReference>
<feature type="domain" description="Tyrosine-protein kinase G-rich" evidence="11">
    <location>
        <begin position="439"/>
        <end position="517"/>
    </location>
</feature>
<gene>
    <name evidence="12" type="ORF">DXT99_25370</name>
</gene>
<keyword evidence="3 9" id="KW-0812">Transmembrane</keyword>
<name>A0A3D8L114_9BACT</name>
<evidence type="ECO:0000256" key="1">
    <source>
        <dbReference type="ARBA" id="ARBA00004651"/>
    </source>
</evidence>
<keyword evidence="2" id="KW-1003">Cell membrane</keyword>
<dbReference type="GO" id="GO:0004713">
    <property type="term" value="F:protein tyrosine kinase activity"/>
    <property type="evidence" value="ECO:0007669"/>
    <property type="project" value="TreeGrafter"/>
</dbReference>
<keyword evidence="8" id="KW-0175">Coiled coil</keyword>
<dbReference type="Pfam" id="PF13807">
    <property type="entry name" value="GNVR"/>
    <property type="match status" value="1"/>
</dbReference>
<evidence type="ECO:0000256" key="9">
    <source>
        <dbReference type="SAM" id="Phobius"/>
    </source>
</evidence>
<evidence type="ECO:0000256" key="6">
    <source>
        <dbReference type="ARBA" id="ARBA00022989"/>
    </source>
</evidence>
<keyword evidence="13" id="KW-1185">Reference proteome</keyword>
<dbReference type="Proteomes" id="UP000256708">
    <property type="component" value="Unassembled WGS sequence"/>
</dbReference>
<dbReference type="EMBL" id="QRGR01000046">
    <property type="protein sequence ID" value="RDV11100.1"/>
    <property type="molecule type" value="Genomic_DNA"/>
</dbReference>